<feature type="region of interest" description="Disordered" evidence="1">
    <location>
        <begin position="16"/>
        <end position="93"/>
    </location>
</feature>
<protein>
    <submittedName>
        <fullName evidence="2">Uncharacterized protein</fullName>
    </submittedName>
</protein>
<name>A0A8D8U0V0_9HEMI</name>
<dbReference type="AlphaFoldDB" id="A0A8D8U0V0"/>
<feature type="compositionally biased region" description="Basic and acidic residues" evidence="1">
    <location>
        <begin position="18"/>
        <end position="52"/>
    </location>
</feature>
<accession>A0A8D8U0V0</accession>
<organism evidence="2">
    <name type="scientific">Cacopsylla melanoneura</name>
    <dbReference type="NCBI Taxonomy" id="428564"/>
    <lineage>
        <taxon>Eukaryota</taxon>
        <taxon>Metazoa</taxon>
        <taxon>Ecdysozoa</taxon>
        <taxon>Arthropoda</taxon>
        <taxon>Hexapoda</taxon>
        <taxon>Insecta</taxon>
        <taxon>Pterygota</taxon>
        <taxon>Neoptera</taxon>
        <taxon>Paraneoptera</taxon>
        <taxon>Hemiptera</taxon>
        <taxon>Sternorrhyncha</taxon>
        <taxon>Psylloidea</taxon>
        <taxon>Psyllidae</taxon>
        <taxon>Psyllinae</taxon>
        <taxon>Cacopsylla</taxon>
    </lineage>
</organism>
<evidence type="ECO:0000256" key="1">
    <source>
        <dbReference type="SAM" id="MobiDB-lite"/>
    </source>
</evidence>
<dbReference type="EMBL" id="HBUF01338742">
    <property type="protein sequence ID" value="CAG6698631.1"/>
    <property type="molecule type" value="Transcribed_RNA"/>
</dbReference>
<reference evidence="2" key="1">
    <citation type="submission" date="2021-05" db="EMBL/GenBank/DDBJ databases">
        <authorList>
            <person name="Alioto T."/>
            <person name="Alioto T."/>
            <person name="Gomez Garrido J."/>
        </authorList>
    </citation>
    <scope>NUCLEOTIDE SEQUENCE</scope>
</reference>
<proteinExistence type="predicted"/>
<feature type="compositionally biased region" description="Basic and acidic residues" evidence="1">
    <location>
        <begin position="64"/>
        <end position="73"/>
    </location>
</feature>
<evidence type="ECO:0000313" key="2">
    <source>
        <dbReference type="EMBL" id="CAG6698631.1"/>
    </source>
</evidence>
<sequence length="125" mass="14467">MNHFLNRAEIGIVQVAQKPEDARSEHFAQEQNERRKIVHVDHAQEPMDEHTGSRGRLQAEETIFETRLEHGQRADVQPPAADEREDADFDDAEKGDLDYNVAESQHASRFGQIEERCQRMKNNQC</sequence>